<dbReference type="AlphaFoldDB" id="A0A7D9EAX6"/>
<evidence type="ECO:0000256" key="6">
    <source>
        <dbReference type="ARBA" id="ARBA00023303"/>
    </source>
</evidence>
<keyword evidence="5" id="KW-0406">Ion transport</keyword>
<keyword evidence="8" id="KW-0812">Transmembrane</keyword>
<evidence type="ECO:0000313" key="9">
    <source>
        <dbReference type="EMBL" id="CAB4004063.1"/>
    </source>
</evidence>
<dbReference type="GO" id="GO:0034220">
    <property type="term" value="P:monoatomic ion transmembrane transport"/>
    <property type="evidence" value="ECO:0007669"/>
    <property type="project" value="UniProtKB-KW"/>
</dbReference>
<evidence type="ECO:0000256" key="8">
    <source>
        <dbReference type="SAM" id="Phobius"/>
    </source>
</evidence>
<dbReference type="PANTHER" id="PTHR47143">
    <property type="entry name" value="TRANSIENT RECEPTOR POTENTIAL CATION CHANNEL PROTEIN PAINLESS"/>
    <property type="match status" value="1"/>
</dbReference>
<evidence type="ECO:0000256" key="5">
    <source>
        <dbReference type="ARBA" id="ARBA00023065"/>
    </source>
</evidence>
<dbReference type="PROSITE" id="PS50088">
    <property type="entry name" value="ANK_REPEAT"/>
    <property type="match status" value="12"/>
</dbReference>
<keyword evidence="3" id="KW-0677">Repeat</keyword>
<feature type="region of interest" description="Disordered" evidence="7">
    <location>
        <begin position="160"/>
        <end position="208"/>
    </location>
</feature>
<gene>
    <name evidence="9" type="ORF">PACLA_8A078287</name>
</gene>
<dbReference type="Proteomes" id="UP001152795">
    <property type="component" value="Unassembled WGS sequence"/>
</dbReference>
<dbReference type="Pfam" id="PF12796">
    <property type="entry name" value="Ank_2"/>
    <property type="match status" value="5"/>
</dbReference>
<dbReference type="Pfam" id="PF13637">
    <property type="entry name" value="Ank_4"/>
    <property type="match status" value="1"/>
</dbReference>
<proteinExistence type="predicted"/>
<feature type="compositionally biased region" description="Polar residues" evidence="7">
    <location>
        <begin position="162"/>
        <end position="171"/>
    </location>
</feature>
<protein>
    <submittedName>
        <fullName evidence="9">Transient receptor potential cation channel subfamily A member 1 homolog</fullName>
    </submittedName>
</protein>
<sequence length="1085" mass="121910">MNNEKSSSLHHSASVPLLQDKSLELKDFSGTHVEREQSLYHFTDLERTSKTSRRLAGLFGKSPRELHSDYANISLHQAARDGRLDLVEKKLQLLGKNSSKISTQDKDGSTALHYAVRYNHHNIVKKLVEWGAHVGAKGENGATPLHLAARFQVDRRAHANEGPSTTVTPEGTPNLEKKQLEGPSDEKASGGNTSQKTSYLRPPSFGLRKKDSGGIERHLLKNAMDILLKDSIILYLLSRKANVNSRDNLGCTPLHYAASKCNETAVMQLLTDKNIDLEAKDKTEMTALHCAALEGSVKVAKILIDAGACLRCFDEEGMTPLHFASMEGSLDVAQYLFEIAEHKGGWETLSKMVLDQDREEQTALHLAVENGHYEIVLLLIEKGTNVNCVKVNLVAPLHLATTNGHLDIVQLLLNYDANIEAKTAMQRTPLMRAATFNRLEILNYLWKKGARLECRDRDKNTPLLIAGKKNHVDSVMFLLEHGAEPSAKDKNDRNVYHHTAVEGCLDSLKYLLKDQRAKALLNEPDKFEDTALHLAASKGFDEIVRLLLENGAIIDAKNDQDLTPLHLAAKHGRTRVTMILIKQDPSIINDEDDCSNTPLHLAALHGHIKVVELLLNQGAAIDARNNTLWTPLDCAAAEGWTKTATVLLNKGSPVDPLDKAKTTPLHLACREGHPEMVKLLLSRKADLTLTDNERNNCLDIAIDHGRKTTELRDVVLEILNHAQWKRVMRNRTTDGATVTTPMRKLIKKLPDLAMKVCDRCFHVKEPVNHLDYNITLNYEFLDDINAEWFESDTAHTGDDGLEDIVYKIKKALPENSTRQLQMKHNHPLILMVSFEREKLLKHPLVTFLLRQKWRRYGRYVYYASFTFYMIFLLFLTGYALVTSEKFPPGYCIAPQCNCSSFPGIDPKNAFEFFWINIGRSVVLVLASFVLIVKLFKAVCLWRLFLTWHELVELGTYTSAIIFVTNKGGGSQSTSCFDIHNSVGAASLCLAWFTLVLSMRKFPKLGIYVVMFTEMFRTFAQFFVVLLLFIIAFGLGFHVLLYNQCQLCSHTVIIHICIDITRIHEYLPPPPSPIIDIPALLNMAPT</sequence>
<dbReference type="SUPFAM" id="SSF48403">
    <property type="entry name" value="Ankyrin repeat"/>
    <property type="match status" value="2"/>
</dbReference>
<dbReference type="GO" id="GO:0022857">
    <property type="term" value="F:transmembrane transporter activity"/>
    <property type="evidence" value="ECO:0007669"/>
    <property type="project" value="TreeGrafter"/>
</dbReference>
<dbReference type="PRINTS" id="PR01415">
    <property type="entry name" value="ANKYRIN"/>
</dbReference>
<reference evidence="9" key="1">
    <citation type="submission" date="2020-04" db="EMBL/GenBank/DDBJ databases">
        <authorList>
            <person name="Alioto T."/>
            <person name="Alioto T."/>
            <person name="Gomez Garrido J."/>
        </authorList>
    </citation>
    <scope>NUCLEOTIDE SEQUENCE</scope>
    <source>
        <strain evidence="9">A484AB</strain>
    </source>
</reference>
<keyword evidence="4" id="KW-0040">ANK repeat</keyword>
<keyword evidence="8" id="KW-0472">Membrane</keyword>
<dbReference type="SMART" id="SM00248">
    <property type="entry name" value="ANK"/>
    <property type="match status" value="15"/>
</dbReference>
<feature type="non-terminal residue" evidence="9">
    <location>
        <position position="1"/>
    </location>
</feature>
<organism evidence="9 10">
    <name type="scientific">Paramuricea clavata</name>
    <name type="common">Red gorgonian</name>
    <name type="synonym">Violescent sea-whip</name>
    <dbReference type="NCBI Taxonomy" id="317549"/>
    <lineage>
        <taxon>Eukaryota</taxon>
        <taxon>Metazoa</taxon>
        <taxon>Cnidaria</taxon>
        <taxon>Anthozoa</taxon>
        <taxon>Octocorallia</taxon>
        <taxon>Malacalcyonacea</taxon>
        <taxon>Plexauridae</taxon>
        <taxon>Paramuricea</taxon>
    </lineage>
</organism>
<evidence type="ECO:0000256" key="7">
    <source>
        <dbReference type="SAM" id="MobiDB-lite"/>
    </source>
</evidence>
<feature type="transmembrane region" description="Helical" evidence="8">
    <location>
        <begin position="1018"/>
        <end position="1040"/>
    </location>
</feature>
<feature type="transmembrane region" description="Helical" evidence="8">
    <location>
        <begin position="978"/>
        <end position="997"/>
    </location>
</feature>
<dbReference type="Gene3D" id="1.25.40.20">
    <property type="entry name" value="Ankyrin repeat-containing domain"/>
    <property type="match status" value="8"/>
</dbReference>
<feature type="transmembrane region" description="Helical" evidence="8">
    <location>
        <begin position="859"/>
        <end position="880"/>
    </location>
</feature>
<feature type="transmembrane region" description="Helical" evidence="8">
    <location>
        <begin position="944"/>
        <end position="963"/>
    </location>
</feature>
<dbReference type="GO" id="GO:1902495">
    <property type="term" value="C:transmembrane transporter complex"/>
    <property type="evidence" value="ECO:0007669"/>
    <property type="project" value="TreeGrafter"/>
</dbReference>
<keyword evidence="1" id="KW-0813">Transport</keyword>
<evidence type="ECO:0000256" key="2">
    <source>
        <dbReference type="ARBA" id="ARBA00022606"/>
    </source>
</evidence>
<evidence type="ECO:0000256" key="4">
    <source>
        <dbReference type="ARBA" id="ARBA00023043"/>
    </source>
</evidence>
<dbReference type="EMBL" id="CACRXK020004798">
    <property type="protein sequence ID" value="CAB4004063.1"/>
    <property type="molecule type" value="Genomic_DNA"/>
</dbReference>
<feature type="compositionally biased region" description="Basic and acidic residues" evidence="7">
    <location>
        <begin position="175"/>
        <end position="188"/>
    </location>
</feature>
<evidence type="ECO:0000256" key="3">
    <source>
        <dbReference type="ARBA" id="ARBA00022737"/>
    </source>
</evidence>
<keyword evidence="8" id="KW-1133">Transmembrane helix</keyword>
<keyword evidence="6" id="KW-0407">Ion channel</keyword>
<dbReference type="InterPro" id="IPR002110">
    <property type="entry name" value="Ankyrin_rpt"/>
</dbReference>
<feature type="transmembrane region" description="Helical" evidence="8">
    <location>
        <begin position="912"/>
        <end position="932"/>
    </location>
</feature>
<keyword evidence="10" id="KW-1185">Reference proteome</keyword>
<dbReference type="OrthoDB" id="1661883at2759"/>
<keyword evidence="9" id="KW-0675">Receptor</keyword>
<dbReference type="PANTHER" id="PTHR47143:SF3">
    <property type="entry name" value="PWWP DOMAIN-CONTAINING PROTEIN"/>
    <property type="match status" value="1"/>
</dbReference>
<dbReference type="InterPro" id="IPR052076">
    <property type="entry name" value="TRP_cation_channel"/>
</dbReference>
<evidence type="ECO:0000313" key="10">
    <source>
        <dbReference type="Proteomes" id="UP001152795"/>
    </source>
</evidence>
<comment type="caution">
    <text evidence="9">The sequence shown here is derived from an EMBL/GenBank/DDBJ whole genome shotgun (WGS) entry which is preliminary data.</text>
</comment>
<dbReference type="InterPro" id="IPR036770">
    <property type="entry name" value="Ankyrin_rpt-contain_sf"/>
</dbReference>
<name>A0A7D9EAX6_PARCT</name>
<accession>A0A7D9EAX6</accession>
<dbReference type="PROSITE" id="PS50297">
    <property type="entry name" value="ANK_REP_REGION"/>
    <property type="match status" value="11"/>
</dbReference>
<dbReference type="Pfam" id="PF00023">
    <property type="entry name" value="Ank"/>
    <property type="match status" value="2"/>
</dbReference>
<keyword evidence="2" id="KW-0716">Sensory transduction</keyword>
<evidence type="ECO:0000256" key="1">
    <source>
        <dbReference type="ARBA" id="ARBA00022448"/>
    </source>
</evidence>